<dbReference type="GeneID" id="3294282"/>
<dbReference type="OrthoDB" id="29230at10239"/>
<evidence type="ECO:0000313" key="3">
    <source>
        <dbReference type="Proteomes" id="UP000000991"/>
    </source>
</evidence>
<dbReference type="RefSeq" id="YP_214315.1">
    <property type="nucleotide sequence ID" value="NC_006883.2"/>
</dbReference>
<reference evidence="2 4" key="2">
    <citation type="submission" date="2009-10" db="EMBL/GenBank/DDBJ databases">
        <title>The Genome Sequence of Prochlorococcus phage P-SSM2.</title>
        <authorList>
            <consortium name="The Broad Institute Genome Sequencing Platform"/>
            <person name="Henn M.R."/>
            <person name="Sullivan M.S."/>
            <person name="Osburne M.S."/>
            <person name="Levin J."/>
            <person name="Malboeuf C."/>
            <person name="Casali M."/>
            <person name="Russ C."/>
            <person name="Lennon N."/>
            <person name="Chapman S.B."/>
            <person name="Erlich R."/>
            <person name="Young S.K."/>
            <person name="Koehrsen M."/>
            <person name="Yandava C."/>
            <person name="Zeng Q."/>
            <person name="Alvarado L."/>
            <person name="Anderson S."/>
            <person name="Berlin A."/>
            <person name="Borenstein D."/>
            <person name="Chen Z."/>
            <person name="Engels R."/>
            <person name="Freedman E."/>
            <person name="Gellesch M."/>
            <person name="Goldberg J."/>
            <person name="Green L."/>
            <person name="Griggs A."/>
            <person name="Gujja S."/>
            <person name="Heilman E.R."/>
            <person name="Heiman D."/>
            <person name="Hepburn T."/>
            <person name="Howarth C."/>
            <person name="Jen D."/>
            <person name="Larson L."/>
            <person name="Lewis B."/>
            <person name="Mehta T."/>
            <person name="Park D."/>
            <person name="Pearson M."/>
            <person name="Richards J."/>
            <person name="Rizzolo K."/>
            <person name="Roberts A."/>
            <person name="Ryan E."/>
            <person name="Saif S."/>
            <person name="Shea T."/>
            <person name="Shenoy N."/>
            <person name="Sisk P."/>
            <person name="Stolte C."/>
            <person name="Sykes S."/>
            <person name="Walk T."/>
            <person name="White J."/>
            <person name="Yu Q."/>
            <person name="Coleman M.L."/>
            <person name="Huang K.H."/>
            <person name="Weigele P.R."/>
            <person name="DeFrancesco A.S."/>
            <person name="Kern S.E."/>
            <person name="Thompson L.R."/>
            <person name="Fu R."/>
            <person name="Hombeck B."/>
            <person name="Chisholm S.W."/>
            <person name="Haas B."/>
            <person name="Nusbaum C."/>
            <person name="Birren B."/>
        </authorList>
    </citation>
    <scope>NUCLEOTIDE SEQUENCE [LARGE SCALE GENOMIC DNA]</scope>
    <source>
        <strain evidence="2">P-SSM2</strain>
    </source>
</reference>
<dbReference type="Proteomes" id="UP000013923">
    <property type="component" value="Genome"/>
</dbReference>
<protein>
    <submittedName>
        <fullName evidence="1">Uncharacterized protein</fullName>
    </submittedName>
</protein>
<reference evidence="1 3" key="1">
    <citation type="journal article" date="2005" name="PLoS Biol.">
        <title>Three Prochlorococcus cyanophage genomes: signature features and ecological interpretations.</title>
        <authorList>
            <person name="Sullivan M.B."/>
            <person name="Coleman M.L."/>
            <person name="Weigele P."/>
            <person name="Rohwer F."/>
            <person name="Chisholm S.W."/>
        </authorList>
    </citation>
    <scope>NUCLEOTIDE SEQUENCE</scope>
</reference>
<proteinExistence type="predicted"/>
<dbReference type="EMBL" id="GU071092">
    <property type="protein sequence ID" value="ACY75958.1"/>
    <property type="molecule type" value="Genomic_DNA"/>
</dbReference>
<keyword evidence="3" id="KW-1185">Reference proteome</keyword>
<sequence>MTHDELYEMVKLYDLLRDMDFELSSKQVDVLDRLQEMESGFGAEDVKECIIEGNDYSECVDRMVESMEVSQ</sequence>
<name>Q58MS1_BPPRM</name>
<dbReference type="Proteomes" id="UP000000991">
    <property type="component" value="Segment"/>
</dbReference>
<evidence type="ECO:0000313" key="1">
    <source>
        <dbReference type="EMBL" id="AAX44461.1"/>
    </source>
</evidence>
<evidence type="ECO:0000313" key="4">
    <source>
        <dbReference type="Proteomes" id="UP000013923"/>
    </source>
</evidence>
<dbReference type="EMBL" id="AY939844">
    <property type="protein sequence ID" value="AAX44461.1"/>
    <property type="molecule type" value="Genomic_DNA"/>
</dbReference>
<dbReference type="KEGG" id="vg:3294282"/>
<reference evidence="1 3" key="3">
    <citation type="journal article" date="2010" name="Environ. Microbiol.">
        <title>Genomic analysis of oceanic cyanobacterial myoviruses compared with T4-like myoviruses from diverse hosts and environments.</title>
        <authorList>
            <person name="Sullivan M.B."/>
            <person name="Huang K.H."/>
            <person name="Ignacio-Espinoza J.C."/>
            <person name="Berlin A.M."/>
            <person name="Kelly L."/>
            <person name="Weigele P.R."/>
            <person name="DeFrancesco A.S."/>
            <person name="Kern S.E."/>
            <person name="Thompson L.R."/>
            <person name="Young S."/>
            <person name="Yandava C."/>
            <person name="Fu R."/>
            <person name="Krastins B."/>
            <person name="Chase M."/>
            <person name="Sarracino D."/>
            <person name="Osburne M.S."/>
            <person name="Henn M.R."/>
            <person name="Chisholm S.W."/>
        </authorList>
    </citation>
    <scope>NUCLEOTIDE SEQUENCE [LARGE SCALE GENOMIC DNA]</scope>
</reference>
<evidence type="ECO:0000313" key="2">
    <source>
        <dbReference type="EMBL" id="ACY75958.1"/>
    </source>
</evidence>
<gene>
    <name evidence="2" type="ORF">PCMG_00082</name>
    <name evidence="1" type="ORF">PSSM2_083</name>
</gene>
<organismHost>
    <name type="scientific">Prochlorococcus</name>
    <dbReference type="NCBI Taxonomy" id="1218"/>
</organismHost>
<organism evidence="1 3">
    <name type="scientific">Prochlorococcus phage P-SSM2</name>
    <dbReference type="NCBI Taxonomy" id="268746"/>
    <lineage>
        <taxon>Viruses</taxon>
        <taxon>Duplodnaviria</taxon>
        <taxon>Heunggongvirae</taxon>
        <taxon>Uroviricota</taxon>
        <taxon>Caudoviricetes</taxon>
        <taxon>Pantevenvirales</taxon>
        <taxon>Kyanoviridae</taxon>
        <taxon>Salacisavirus</taxon>
        <taxon>Salacisavirus pssm2</taxon>
    </lineage>
</organism>
<accession>Q58MS1</accession>